<reference evidence="4 5" key="1">
    <citation type="submission" date="2015-09" db="EMBL/GenBank/DDBJ databases">
        <title>Identification and resolution of microdiversity through metagenomic sequencing of parallel consortia.</title>
        <authorList>
            <person name="Nelson W.C."/>
            <person name="Romine M.F."/>
            <person name="Lindemann S.R."/>
        </authorList>
    </citation>
    <scope>NUCLEOTIDE SEQUENCE [LARGE SCALE GENOMIC DNA]</scope>
    <source>
        <strain evidence="4">Ana</strain>
    </source>
</reference>
<comment type="caution">
    <text evidence="4">The sequence shown here is derived from an EMBL/GenBank/DDBJ whole genome shotgun (WGS) entry which is preliminary data.</text>
</comment>
<dbReference type="PANTHER" id="PTHR12526">
    <property type="entry name" value="GLYCOSYLTRANSFERASE"/>
    <property type="match status" value="1"/>
</dbReference>
<evidence type="ECO:0000313" key="5">
    <source>
        <dbReference type="Proteomes" id="UP000050465"/>
    </source>
</evidence>
<feature type="domain" description="DUF1972" evidence="3">
    <location>
        <begin position="5"/>
        <end position="178"/>
    </location>
</feature>
<organism evidence="4 5">
    <name type="scientific">Phormidesmis priestleyi Ana</name>
    <dbReference type="NCBI Taxonomy" id="1666911"/>
    <lineage>
        <taxon>Bacteria</taxon>
        <taxon>Bacillati</taxon>
        <taxon>Cyanobacteriota</taxon>
        <taxon>Cyanophyceae</taxon>
        <taxon>Leptolyngbyales</taxon>
        <taxon>Leptolyngbyaceae</taxon>
        <taxon>Phormidesmis</taxon>
    </lineage>
</organism>
<evidence type="ECO:0000259" key="2">
    <source>
        <dbReference type="Pfam" id="PF00534"/>
    </source>
</evidence>
<accession>A0A0P8BZL2</accession>
<sequence length="397" mass="44070">MHLVKKLSILGCRGIPGNHGGFETFAERLSRYLVGQGWDVTVYCEDYVGKSISEEYWNGIHLIHIPVAKASAAATILFDWKSTLHASKQGNLILTLGYNTAIFCALYRLKGLTNVINMDGLEWRRQKWSTPEKAWLYLNERLGCWFGNHLVADHPEIENHLATRVSRHKITMIPYGAERVGKANASLLKPYGLTPDNYSIIIARPEPENNILEIVSAFSSQRRNSKLVVLGNYRPNQNEYHQKVLAAASDEVVFPGGIYDPETVGALRYYATLYVHGHSVGGTNPSLVEAMGAGASVLAHNNHFNQWVAGPGAHYFSNTRDCANAFDNLLNNPDELGRMKQASLTRFTEGFSAEIECHAYERLLEQALNGHFSSQSTPVSNSATPGNTARTTYKTTV</sequence>
<proteinExistence type="predicted"/>
<dbReference type="GO" id="GO:0016757">
    <property type="term" value="F:glycosyltransferase activity"/>
    <property type="evidence" value="ECO:0007669"/>
    <property type="project" value="InterPro"/>
</dbReference>
<evidence type="ECO:0000256" key="1">
    <source>
        <dbReference type="SAM" id="MobiDB-lite"/>
    </source>
</evidence>
<protein>
    <submittedName>
        <fullName evidence="4">Glycosyltransferase</fullName>
    </submittedName>
</protein>
<dbReference type="EMBL" id="LJZR01000020">
    <property type="protein sequence ID" value="KPQ34359.1"/>
    <property type="molecule type" value="Genomic_DNA"/>
</dbReference>
<dbReference type="Proteomes" id="UP000050465">
    <property type="component" value="Unassembled WGS sequence"/>
</dbReference>
<dbReference type="Pfam" id="PF00534">
    <property type="entry name" value="Glycos_transf_1"/>
    <property type="match status" value="1"/>
</dbReference>
<gene>
    <name evidence="4" type="ORF">HLUCCA11_14750</name>
</gene>
<dbReference type="STRING" id="1666911.HLUCCA11_14750"/>
<evidence type="ECO:0000313" key="4">
    <source>
        <dbReference type="EMBL" id="KPQ34359.1"/>
    </source>
</evidence>
<dbReference type="Pfam" id="PF09314">
    <property type="entry name" value="DUF1972"/>
    <property type="match status" value="1"/>
</dbReference>
<feature type="domain" description="Glycosyl transferase family 1" evidence="2">
    <location>
        <begin position="195"/>
        <end position="342"/>
    </location>
</feature>
<dbReference type="Gene3D" id="3.40.50.2000">
    <property type="entry name" value="Glycogen Phosphorylase B"/>
    <property type="match status" value="2"/>
</dbReference>
<dbReference type="InterPro" id="IPR001296">
    <property type="entry name" value="Glyco_trans_1"/>
</dbReference>
<dbReference type="SUPFAM" id="SSF53756">
    <property type="entry name" value="UDP-Glycosyltransferase/glycogen phosphorylase"/>
    <property type="match status" value="1"/>
</dbReference>
<name>A0A0P8BZL2_9CYAN</name>
<dbReference type="PATRIC" id="fig|1666911.3.peg.214"/>
<keyword evidence="4" id="KW-0808">Transferase</keyword>
<feature type="region of interest" description="Disordered" evidence="1">
    <location>
        <begin position="374"/>
        <end position="397"/>
    </location>
</feature>
<evidence type="ECO:0000259" key="3">
    <source>
        <dbReference type="Pfam" id="PF09314"/>
    </source>
</evidence>
<dbReference type="InterPro" id="IPR015393">
    <property type="entry name" value="DUF1972"/>
</dbReference>
<dbReference type="AlphaFoldDB" id="A0A0P8BZL2"/>